<evidence type="ECO:0000256" key="3">
    <source>
        <dbReference type="ARBA" id="ARBA00022448"/>
    </source>
</evidence>
<keyword evidence="5 8" id="KW-0812">Transmembrane</keyword>
<dbReference type="InterPro" id="IPR002781">
    <property type="entry name" value="TM_pro_TauE-like"/>
</dbReference>
<evidence type="ECO:0000256" key="2">
    <source>
        <dbReference type="ARBA" id="ARBA00009142"/>
    </source>
</evidence>
<dbReference type="PANTHER" id="PTHR30269">
    <property type="entry name" value="TRANSMEMBRANE PROTEIN YFCA"/>
    <property type="match status" value="1"/>
</dbReference>
<dbReference type="InterPro" id="IPR052017">
    <property type="entry name" value="TSUP"/>
</dbReference>
<feature type="transmembrane region" description="Helical" evidence="8">
    <location>
        <begin position="70"/>
        <end position="88"/>
    </location>
</feature>
<dbReference type="eggNOG" id="COG0730">
    <property type="taxonomic scope" value="Bacteria"/>
</dbReference>
<keyword evidence="3" id="KW-0813">Transport</keyword>
<dbReference type="Pfam" id="PF01925">
    <property type="entry name" value="TauE"/>
    <property type="match status" value="1"/>
</dbReference>
<reference evidence="9 10" key="1">
    <citation type="journal article" date="2014" name="Genome Announc.">
        <title>Draft Genome Sequence of Cytophaga fermentans JCM 21142T, a Facultative Anaerobe Isolated from Marine Mud.</title>
        <authorList>
            <person name="Starns D."/>
            <person name="Oshima K."/>
            <person name="Suda W."/>
            <person name="Iino T."/>
            <person name="Yuki M."/>
            <person name="Inoue J."/>
            <person name="Kitamura K."/>
            <person name="Iida T."/>
            <person name="Darby A."/>
            <person name="Hattori M."/>
            <person name="Ohkuma M."/>
        </authorList>
    </citation>
    <scope>NUCLEOTIDE SEQUENCE [LARGE SCALE GENOMIC DNA]</scope>
    <source>
        <strain evidence="9 10">JCM 21142</strain>
    </source>
</reference>
<feature type="transmembrane region" description="Helical" evidence="8">
    <location>
        <begin position="221"/>
        <end position="238"/>
    </location>
</feature>
<dbReference type="AlphaFoldDB" id="W7YIP6"/>
<comment type="similarity">
    <text evidence="2 8">Belongs to the 4-toluene sulfonate uptake permease (TSUP) (TC 2.A.102) family.</text>
</comment>
<evidence type="ECO:0000256" key="5">
    <source>
        <dbReference type="ARBA" id="ARBA00022692"/>
    </source>
</evidence>
<organism evidence="9 10">
    <name type="scientific">Saccharicrinis fermentans DSM 9555 = JCM 21142</name>
    <dbReference type="NCBI Taxonomy" id="869213"/>
    <lineage>
        <taxon>Bacteria</taxon>
        <taxon>Pseudomonadati</taxon>
        <taxon>Bacteroidota</taxon>
        <taxon>Bacteroidia</taxon>
        <taxon>Marinilabiliales</taxon>
        <taxon>Marinilabiliaceae</taxon>
        <taxon>Saccharicrinis</taxon>
    </lineage>
</organism>
<evidence type="ECO:0000256" key="1">
    <source>
        <dbReference type="ARBA" id="ARBA00004651"/>
    </source>
</evidence>
<keyword evidence="7 8" id="KW-0472">Membrane</keyword>
<evidence type="ECO:0000313" key="10">
    <source>
        <dbReference type="Proteomes" id="UP000019402"/>
    </source>
</evidence>
<keyword evidence="4 8" id="KW-1003">Cell membrane</keyword>
<evidence type="ECO:0000313" key="9">
    <source>
        <dbReference type="EMBL" id="GAF04341.1"/>
    </source>
</evidence>
<feature type="transmembrane region" description="Helical" evidence="8">
    <location>
        <begin position="94"/>
        <end position="113"/>
    </location>
</feature>
<dbReference type="Proteomes" id="UP000019402">
    <property type="component" value="Unassembled WGS sequence"/>
</dbReference>
<protein>
    <recommendedName>
        <fullName evidence="8">Probable membrane transporter protein</fullName>
    </recommendedName>
</protein>
<dbReference type="STRING" id="869213.GCA_000517085_00198"/>
<feature type="transmembrane region" description="Helical" evidence="8">
    <location>
        <begin position="7"/>
        <end position="29"/>
    </location>
</feature>
<evidence type="ECO:0000256" key="7">
    <source>
        <dbReference type="ARBA" id="ARBA00023136"/>
    </source>
</evidence>
<comment type="subcellular location">
    <subcellularLocation>
        <location evidence="1 8">Cell membrane</location>
        <topology evidence="1 8">Multi-pass membrane protein</topology>
    </subcellularLocation>
</comment>
<feature type="transmembrane region" description="Helical" evidence="8">
    <location>
        <begin position="125"/>
        <end position="145"/>
    </location>
</feature>
<comment type="caution">
    <text evidence="9">The sequence shown here is derived from an EMBL/GenBank/DDBJ whole genome shotgun (WGS) entry which is preliminary data.</text>
</comment>
<dbReference type="EMBL" id="BAMD01000043">
    <property type="protein sequence ID" value="GAF04341.1"/>
    <property type="molecule type" value="Genomic_DNA"/>
</dbReference>
<sequence length="241" mass="26791">MELFWIILIISVASLIKGITGFGFALVALPPLLFWYTPIEIIPVLLICNLVSSIIILLQKKEGKLVDHKFKPLIIYGGLFTIFGVFILKKISGHYIIMGISIVFILLTILSLLKIEQTKKALPGYSYKLAGAIVGFLSGSISVSGPPLAVFLNRAGVNNQQFREIFSWFNLVTALAAVVGYIHFNMLTFDSLKQVMLFSPILYLGSFIGKRINGYMPAKSFKTITMTLTLISCVFLLIKEF</sequence>
<feature type="transmembrane region" description="Helical" evidence="8">
    <location>
        <begin position="35"/>
        <end position="58"/>
    </location>
</feature>
<dbReference type="OrthoDB" id="7843147at2"/>
<evidence type="ECO:0000256" key="4">
    <source>
        <dbReference type="ARBA" id="ARBA00022475"/>
    </source>
</evidence>
<feature type="transmembrane region" description="Helical" evidence="8">
    <location>
        <begin position="165"/>
        <end position="184"/>
    </location>
</feature>
<dbReference type="PANTHER" id="PTHR30269:SF37">
    <property type="entry name" value="MEMBRANE TRANSPORTER PROTEIN"/>
    <property type="match status" value="1"/>
</dbReference>
<keyword evidence="10" id="KW-1185">Reference proteome</keyword>
<gene>
    <name evidence="9" type="ORF">JCM21142_73044</name>
</gene>
<keyword evidence="6 8" id="KW-1133">Transmembrane helix</keyword>
<accession>W7YIP6</accession>
<evidence type="ECO:0000256" key="6">
    <source>
        <dbReference type="ARBA" id="ARBA00022989"/>
    </source>
</evidence>
<proteinExistence type="inferred from homology"/>
<dbReference type="GO" id="GO:0005886">
    <property type="term" value="C:plasma membrane"/>
    <property type="evidence" value="ECO:0007669"/>
    <property type="project" value="UniProtKB-SubCell"/>
</dbReference>
<name>W7YIP6_9BACT</name>
<dbReference type="RefSeq" id="WP_027470277.1">
    <property type="nucleotide sequence ID" value="NZ_BAMD01000043.1"/>
</dbReference>
<evidence type="ECO:0000256" key="8">
    <source>
        <dbReference type="RuleBase" id="RU363041"/>
    </source>
</evidence>